<dbReference type="SUPFAM" id="SSF81296">
    <property type="entry name" value="E set domains"/>
    <property type="match status" value="2"/>
</dbReference>
<name>C3Z278_BRAFL</name>
<gene>
    <name evidence="4" type="ORF">BRAFLDRAFT_121309</name>
</gene>
<dbReference type="InterPro" id="IPR014752">
    <property type="entry name" value="Arrestin-like_C"/>
</dbReference>
<dbReference type="Pfam" id="PF02752">
    <property type="entry name" value="Arrestin_C"/>
    <property type="match status" value="1"/>
</dbReference>
<evidence type="ECO:0000256" key="2">
    <source>
        <dbReference type="SAM" id="MobiDB-lite"/>
    </source>
</evidence>
<evidence type="ECO:0000259" key="3">
    <source>
        <dbReference type="SMART" id="SM01017"/>
    </source>
</evidence>
<feature type="compositionally biased region" description="Polar residues" evidence="2">
    <location>
        <begin position="350"/>
        <end position="394"/>
    </location>
</feature>
<dbReference type="eggNOG" id="KOG3780">
    <property type="taxonomic scope" value="Eukaryota"/>
</dbReference>
<accession>C3Z278</accession>
<dbReference type="InterPro" id="IPR014756">
    <property type="entry name" value="Ig_E-set"/>
</dbReference>
<dbReference type="PANTHER" id="PTHR11188:SF176">
    <property type="entry name" value="ARRESTIN DOMAIN-CONTAINING PROTEIN 1"/>
    <property type="match status" value="1"/>
</dbReference>
<evidence type="ECO:0000313" key="4">
    <source>
        <dbReference type="EMBL" id="EEN53129.1"/>
    </source>
</evidence>
<feature type="domain" description="Arrestin C-terminal-like" evidence="3">
    <location>
        <begin position="196"/>
        <end position="326"/>
    </location>
</feature>
<dbReference type="InterPro" id="IPR011022">
    <property type="entry name" value="Arrestin_C-like"/>
</dbReference>
<organism>
    <name type="scientific">Branchiostoma floridae</name>
    <name type="common">Florida lancelet</name>
    <name type="synonym">Amphioxus</name>
    <dbReference type="NCBI Taxonomy" id="7739"/>
    <lineage>
        <taxon>Eukaryota</taxon>
        <taxon>Metazoa</taxon>
        <taxon>Chordata</taxon>
        <taxon>Cephalochordata</taxon>
        <taxon>Leptocardii</taxon>
        <taxon>Amphioxiformes</taxon>
        <taxon>Branchiostomatidae</taxon>
        <taxon>Branchiostoma</taxon>
    </lineage>
</organism>
<dbReference type="InParanoid" id="C3Z278"/>
<dbReference type="Gene3D" id="2.60.40.640">
    <property type="match status" value="2"/>
</dbReference>
<comment type="similarity">
    <text evidence="1">Belongs to the arrestin family.</text>
</comment>
<dbReference type="Pfam" id="PF00339">
    <property type="entry name" value="Arrestin_N"/>
    <property type="match status" value="1"/>
</dbReference>
<evidence type="ECO:0000256" key="1">
    <source>
        <dbReference type="ARBA" id="ARBA00005298"/>
    </source>
</evidence>
<proteinExistence type="inferred from homology"/>
<dbReference type="EMBL" id="GG666574">
    <property type="protein sequence ID" value="EEN53129.1"/>
    <property type="molecule type" value="Genomic_DNA"/>
</dbReference>
<dbReference type="InterPro" id="IPR050357">
    <property type="entry name" value="Arrestin_domain-protein"/>
</dbReference>
<reference evidence="4" key="1">
    <citation type="journal article" date="2008" name="Nature">
        <title>The amphioxus genome and the evolution of the chordate karyotype.</title>
        <authorList>
            <consortium name="US DOE Joint Genome Institute (JGI-PGF)"/>
            <person name="Putnam N.H."/>
            <person name="Butts T."/>
            <person name="Ferrier D.E.K."/>
            <person name="Furlong R.F."/>
            <person name="Hellsten U."/>
            <person name="Kawashima T."/>
            <person name="Robinson-Rechavi M."/>
            <person name="Shoguchi E."/>
            <person name="Terry A."/>
            <person name="Yu J.-K."/>
            <person name="Benito-Gutierrez E.L."/>
            <person name="Dubchak I."/>
            <person name="Garcia-Fernandez J."/>
            <person name="Gibson-Brown J.J."/>
            <person name="Grigoriev I.V."/>
            <person name="Horton A.C."/>
            <person name="de Jong P.J."/>
            <person name="Jurka J."/>
            <person name="Kapitonov V.V."/>
            <person name="Kohara Y."/>
            <person name="Kuroki Y."/>
            <person name="Lindquist E."/>
            <person name="Lucas S."/>
            <person name="Osoegawa K."/>
            <person name="Pennacchio L.A."/>
            <person name="Salamov A.A."/>
            <person name="Satou Y."/>
            <person name="Sauka-Spengler T."/>
            <person name="Schmutz J."/>
            <person name="Shin-I T."/>
            <person name="Toyoda A."/>
            <person name="Bronner-Fraser M."/>
            <person name="Fujiyama A."/>
            <person name="Holland L.Z."/>
            <person name="Holland P.W.H."/>
            <person name="Satoh N."/>
            <person name="Rokhsar D.S."/>
        </authorList>
    </citation>
    <scope>NUCLEOTIDE SEQUENCE [LARGE SCALE GENOMIC DNA]</scope>
    <source>
        <strain evidence="4">S238N-H82</strain>
        <tissue evidence="4">Testes</tissue>
    </source>
</reference>
<dbReference type="AlphaFoldDB" id="C3Z278"/>
<dbReference type="PANTHER" id="PTHR11188">
    <property type="entry name" value="ARRESTIN DOMAIN CONTAINING PROTEIN"/>
    <property type="match status" value="1"/>
</dbReference>
<protein>
    <recommendedName>
        <fullName evidence="3">Arrestin C-terminal-like domain-containing protein</fullName>
    </recommendedName>
</protein>
<sequence length="450" mass="49246">MTTIGNMQTFEVEMDRLPPVYQPGEVVGGTVKLELNQSMKLKGKYGRHCVCLAYVPIRVIFQGQASVEWDELTWTDMPKMAGTEVYLEETRTIFTAAGAFSKSLLGPLGSSLKKGAHSFPFECTLPTDVPATFKGEFGTIKYKVQAVIERPWNKSNYVSQAQFMIQDICDPSTDRGCRTPSVASKDKTTARYCGLVSRSVELEARTDRGVYGPGEQVQLTVHIRNQCGCRITHTKATLTRDIIYRGKLKRKGSRKQQKKLVTDVVLSSRGRGVDRRQNMQWTEPLAIPADAPVTLKNSKLISVEYELKVSAKASDPKYDLDVYLPLRIACFPDDMLSDIPSPISFNTSFPSPRGASSVSSNTSFPTPRGTPSVSSNTSFPTPGASSWTSDRSGTSGRGASHDARWDSPGGAAALLPEEPPPSYDECMSAGTTTTSSPPKRRKAPLPPSRI</sequence>
<dbReference type="InterPro" id="IPR011021">
    <property type="entry name" value="Arrestin-like_N"/>
</dbReference>
<dbReference type="SMART" id="SM01017">
    <property type="entry name" value="Arrestin_C"/>
    <property type="match status" value="1"/>
</dbReference>
<feature type="region of interest" description="Disordered" evidence="2">
    <location>
        <begin position="350"/>
        <end position="450"/>
    </location>
</feature>